<dbReference type="Pfam" id="PF13796">
    <property type="entry name" value="Sensor"/>
    <property type="match status" value="1"/>
</dbReference>
<evidence type="ECO:0000256" key="1">
    <source>
        <dbReference type="SAM" id="Phobius"/>
    </source>
</evidence>
<keyword evidence="4" id="KW-1185">Reference proteome</keyword>
<accession>A0ABT4B168</accession>
<proteinExistence type="predicted"/>
<feature type="domain" description="Putative sensor" evidence="2">
    <location>
        <begin position="55"/>
        <end position="228"/>
    </location>
</feature>
<gene>
    <name evidence="3" type="ORF">OWR29_17565</name>
</gene>
<keyword evidence="1" id="KW-0472">Membrane</keyword>
<comment type="caution">
    <text evidence="3">The sequence shown here is derived from an EMBL/GenBank/DDBJ whole genome shotgun (WGS) entry which is preliminary data.</text>
</comment>
<feature type="transmembrane region" description="Helical" evidence="1">
    <location>
        <begin position="191"/>
        <end position="213"/>
    </location>
</feature>
<evidence type="ECO:0000259" key="2">
    <source>
        <dbReference type="Pfam" id="PF13796"/>
    </source>
</evidence>
<dbReference type="Proteomes" id="UP001151002">
    <property type="component" value="Unassembled WGS sequence"/>
</dbReference>
<feature type="transmembrane region" description="Helical" evidence="1">
    <location>
        <begin position="146"/>
        <end position="171"/>
    </location>
</feature>
<sequence>MTITQLETPAPAAQLETSPIAVELLEPPRAELSGSAGAGEFEVSLARRVVEDSWYVLGGLPVAVASFMICLTAFTAGVSLAVVWIGVPLLVFALMQSRRFAARERERAGAVLGVEVAAPVYRTGRLTALITDGQAWRELAHAVLRFIPNAVAVSFVATWWAGVLGGVSFALWGWSLPGDDLPQLLGLSDTYAASIIFYLVAGLLFAVTLPVVVRAAARLEARFALLLLAR</sequence>
<dbReference type="InterPro" id="IPR025828">
    <property type="entry name" value="Put_sensor_dom"/>
</dbReference>
<protein>
    <submittedName>
        <fullName evidence="3">Sensor domain-containing protein</fullName>
    </submittedName>
</protein>
<reference evidence="3" key="1">
    <citation type="submission" date="2022-11" db="EMBL/GenBank/DDBJ databases">
        <authorList>
            <person name="Somphong A."/>
            <person name="Phongsopitanun W."/>
        </authorList>
    </citation>
    <scope>NUCLEOTIDE SEQUENCE</scope>
    <source>
        <strain evidence="3">Pm04-4</strain>
    </source>
</reference>
<evidence type="ECO:0000313" key="3">
    <source>
        <dbReference type="EMBL" id="MCY1139812.1"/>
    </source>
</evidence>
<keyword evidence="1" id="KW-1133">Transmembrane helix</keyword>
<dbReference type="EMBL" id="JAPNTZ010000006">
    <property type="protein sequence ID" value="MCY1139812.1"/>
    <property type="molecule type" value="Genomic_DNA"/>
</dbReference>
<keyword evidence="1" id="KW-0812">Transmembrane</keyword>
<evidence type="ECO:0000313" key="4">
    <source>
        <dbReference type="Proteomes" id="UP001151002"/>
    </source>
</evidence>
<organism evidence="3 4">
    <name type="scientific">Paractinoplanes pyxinae</name>
    <dbReference type="NCBI Taxonomy" id="2997416"/>
    <lineage>
        <taxon>Bacteria</taxon>
        <taxon>Bacillati</taxon>
        <taxon>Actinomycetota</taxon>
        <taxon>Actinomycetes</taxon>
        <taxon>Micromonosporales</taxon>
        <taxon>Micromonosporaceae</taxon>
        <taxon>Paractinoplanes</taxon>
    </lineage>
</organism>
<feature type="transmembrane region" description="Helical" evidence="1">
    <location>
        <begin position="62"/>
        <end position="95"/>
    </location>
</feature>
<name>A0ABT4B168_9ACTN</name>
<dbReference type="RefSeq" id="WP_267563968.1">
    <property type="nucleotide sequence ID" value="NZ_JAPNTZ010000006.1"/>
</dbReference>